<feature type="compositionally biased region" description="Polar residues" evidence="5">
    <location>
        <begin position="123"/>
        <end position="142"/>
    </location>
</feature>
<feature type="compositionally biased region" description="Pro residues" evidence="5">
    <location>
        <begin position="312"/>
        <end position="324"/>
    </location>
</feature>
<evidence type="ECO:0000256" key="2">
    <source>
        <dbReference type="ARBA" id="ARBA00022692"/>
    </source>
</evidence>
<keyword evidence="2 6" id="KW-0812">Transmembrane</keyword>
<evidence type="ECO:0000256" key="6">
    <source>
        <dbReference type="SAM" id="Phobius"/>
    </source>
</evidence>
<dbReference type="STRING" id="1328759.A0A5C2SJM2"/>
<dbReference type="Proteomes" id="UP000313359">
    <property type="component" value="Unassembled WGS sequence"/>
</dbReference>
<accession>A0A5C2SJM2</accession>
<feature type="transmembrane region" description="Helical" evidence="6">
    <location>
        <begin position="489"/>
        <end position="508"/>
    </location>
</feature>
<feature type="transmembrane region" description="Helical" evidence="6">
    <location>
        <begin position="398"/>
        <end position="421"/>
    </location>
</feature>
<keyword evidence="9" id="KW-1185">Reference proteome</keyword>
<evidence type="ECO:0000256" key="4">
    <source>
        <dbReference type="ARBA" id="ARBA00023136"/>
    </source>
</evidence>
<protein>
    <recommendedName>
        <fullName evidence="7">Cation efflux protein transmembrane domain-containing protein</fullName>
    </recommendedName>
</protein>
<dbReference type="Pfam" id="PF01545">
    <property type="entry name" value="Cation_efflux"/>
    <property type="match status" value="1"/>
</dbReference>
<dbReference type="EMBL" id="ML122261">
    <property type="protein sequence ID" value="RPD61636.1"/>
    <property type="molecule type" value="Genomic_DNA"/>
</dbReference>
<dbReference type="OrthoDB" id="5382797at2759"/>
<reference evidence="8" key="1">
    <citation type="journal article" date="2018" name="Genome Biol. Evol.">
        <title>Genomics and development of Lentinus tigrinus, a white-rot wood-decaying mushroom with dimorphic fruiting bodies.</title>
        <authorList>
            <person name="Wu B."/>
            <person name="Xu Z."/>
            <person name="Knudson A."/>
            <person name="Carlson A."/>
            <person name="Chen N."/>
            <person name="Kovaka S."/>
            <person name="LaButti K."/>
            <person name="Lipzen A."/>
            <person name="Pennachio C."/>
            <person name="Riley R."/>
            <person name="Schakwitz W."/>
            <person name="Umezawa K."/>
            <person name="Ohm R.A."/>
            <person name="Grigoriev I.V."/>
            <person name="Nagy L.G."/>
            <person name="Gibbons J."/>
            <person name="Hibbett D."/>
        </authorList>
    </citation>
    <scope>NUCLEOTIDE SEQUENCE [LARGE SCALE GENOMIC DNA]</scope>
    <source>
        <strain evidence="8">ALCF2SS1-6</strain>
    </source>
</reference>
<sequence>MALSAGIPINGKMHRRRSSKDEDEDVPTFPGSQSPPATAPLSQGFSLNDSPPKENGGLAPPSSRSRVTSTPPSITVSQSFPSHPASAGPYRTTFGAPRPPSLNGASPSFVHTNGRHQPPAMRQSFSLPAPNNSHSRTRSISGPFSPITPSPLSSSFPPQQLAMPPTTKLSASHTAPELISPIDNTPKAVPPRRHSRIHSRNLSVYFPRPGSLPATTIAEDGAQELDFSSPPPDEGVPIPSASPGPGQRTFREGFTFGARPPSSGSPMSPAQPSSAGAARRGHHHKHSLSHNFFSFLEPGGQSNPADLHTQPTPVPVSPWAPISPFPSSQSMSSTDGEKVAANGRSTTATKPRAKSPIGKIRASTAISPIAVGAAAWQFVLGAWLWITGQQVGSLSCTGLGYWVVFDAFGVALGQVLPSYLASPSMRAEMRRPYGNVRIETVMTFAQSVYLIFTSVYVCKETVEHLLLSSGEGHHHHHGDESASVFGIEFPIGLLFITLLSLLSTTVFFHNNAKLVSTAGNRIPSLASMLPTRSRYRASALAYPAALNNLLTNPYALAPVCFTLSVLFTATSLPLRQHQTFDLLLAGVETVVTFNIAYRAAVALGAVLLQTSPARGLAGGRMEAFLRAMREIERHPLVLHLPAPHIWQLTPSLAVSDADTVSPYASTPSALDKAQGPAQSLVVTLELHVRHDIEDAEVLRLTRWASERCVHALHFGTRGGEGGEGEAEVTVGIVKG</sequence>
<feature type="domain" description="Cation efflux protein transmembrane" evidence="7">
    <location>
        <begin position="424"/>
        <end position="538"/>
    </location>
</feature>
<dbReference type="InterPro" id="IPR058533">
    <property type="entry name" value="Cation_efflux_TM"/>
</dbReference>
<gene>
    <name evidence="8" type="ORF">L227DRAFT_545808</name>
</gene>
<feature type="region of interest" description="Disordered" evidence="5">
    <location>
        <begin position="223"/>
        <end position="355"/>
    </location>
</feature>
<feature type="compositionally biased region" description="Basic residues" evidence="5">
    <location>
        <begin position="279"/>
        <end position="288"/>
    </location>
</feature>
<dbReference type="AlphaFoldDB" id="A0A5C2SJM2"/>
<keyword evidence="4 6" id="KW-0472">Membrane</keyword>
<feature type="compositionally biased region" description="Polar residues" evidence="5">
    <location>
        <begin position="262"/>
        <end position="272"/>
    </location>
</feature>
<comment type="subcellular location">
    <subcellularLocation>
        <location evidence="1">Membrane</location>
        <topology evidence="1">Multi-pass membrane protein</topology>
    </subcellularLocation>
</comment>
<evidence type="ECO:0000313" key="9">
    <source>
        <dbReference type="Proteomes" id="UP000313359"/>
    </source>
</evidence>
<keyword evidence="3 6" id="KW-1133">Transmembrane helix</keyword>
<feature type="compositionally biased region" description="Low complexity" evidence="5">
    <location>
        <begin position="143"/>
        <end position="158"/>
    </location>
</feature>
<name>A0A5C2SJM2_9APHY</name>
<feature type="transmembrane region" description="Helical" evidence="6">
    <location>
        <begin position="362"/>
        <end position="386"/>
    </location>
</feature>
<feature type="compositionally biased region" description="Polar residues" evidence="5">
    <location>
        <begin position="30"/>
        <end position="49"/>
    </location>
</feature>
<evidence type="ECO:0000259" key="7">
    <source>
        <dbReference type="Pfam" id="PF01545"/>
    </source>
</evidence>
<proteinExistence type="predicted"/>
<organism evidence="8 9">
    <name type="scientific">Lentinus tigrinus ALCF2SS1-6</name>
    <dbReference type="NCBI Taxonomy" id="1328759"/>
    <lineage>
        <taxon>Eukaryota</taxon>
        <taxon>Fungi</taxon>
        <taxon>Dikarya</taxon>
        <taxon>Basidiomycota</taxon>
        <taxon>Agaricomycotina</taxon>
        <taxon>Agaricomycetes</taxon>
        <taxon>Polyporales</taxon>
        <taxon>Polyporaceae</taxon>
        <taxon>Lentinus</taxon>
    </lineage>
</organism>
<feature type="region of interest" description="Disordered" evidence="5">
    <location>
        <begin position="1"/>
        <end position="195"/>
    </location>
</feature>
<evidence type="ECO:0000256" key="1">
    <source>
        <dbReference type="ARBA" id="ARBA00004141"/>
    </source>
</evidence>
<evidence type="ECO:0000256" key="3">
    <source>
        <dbReference type="ARBA" id="ARBA00022989"/>
    </source>
</evidence>
<evidence type="ECO:0000256" key="5">
    <source>
        <dbReference type="SAM" id="MobiDB-lite"/>
    </source>
</evidence>
<evidence type="ECO:0000313" key="8">
    <source>
        <dbReference type="EMBL" id="RPD61636.1"/>
    </source>
</evidence>
<feature type="compositionally biased region" description="Low complexity" evidence="5">
    <location>
        <begin position="60"/>
        <end position="79"/>
    </location>
</feature>